<evidence type="ECO:0000313" key="3">
    <source>
        <dbReference type="EMBL" id="KAK9749256.1"/>
    </source>
</evidence>
<evidence type="ECO:0000256" key="2">
    <source>
        <dbReference type="PROSITE-ProRule" id="PRU00708"/>
    </source>
</evidence>
<dbReference type="Proteomes" id="UP001443914">
    <property type="component" value="Unassembled WGS sequence"/>
</dbReference>
<keyword evidence="1" id="KW-0677">Repeat</keyword>
<feature type="repeat" description="PPR" evidence="2">
    <location>
        <begin position="514"/>
        <end position="548"/>
    </location>
</feature>
<dbReference type="InterPro" id="IPR046960">
    <property type="entry name" value="PPR_At4g14850-like_plant"/>
</dbReference>
<dbReference type="Pfam" id="PF01535">
    <property type="entry name" value="PPR"/>
    <property type="match status" value="4"/>
</dbReference>
<evidence type="ECO:0000256" key="1">
    <source>
        <dbReference type="ARBA" id="ARBA00022737"/>
    </source>
</evidence>
<feature type="repeat" description="PPR" evidence="2">
    <location>
        <begin position="73"/>
        <end position="108"/>
    </location>
</feature>
<dbReference type="InterPro" id="IPR002885">
    <property type="entry name" value="PPR_rpt"/>
</dbReference>
<keyword evidence="4" id="KW-1185">Reference proteome</keyword>
<organism evidence="3 4">
    <name type="scientific">Saponaria officinalis</name>
    <name type="common">Common soapwort</name>
    <name type="synonym">Lychnis saponaria</name>
    <dbReference type="NCBI Taxonomy" id="3572"/>
    <lineage>
        <taxon>Eukaryota</taxon>
        <taxon>Viridiplantae</taxon>
        <taxon>Streptophyta</taxon>
        <taxon>Embryophyta</taxon>
        <taxon>Tracheophyta</taxon>
        <taxon>Spermatophyta</taxon>
        <taxon>Magnoliopsida</taxon>
        <taxon>eudicotyledons</taxon>
        <taxon>Gunneridae</taxon>
        <taxon>Pentapetalae</taxon>
        <taxon>Caryophyllales</taxon>
        <taxon>Caryophyllaceae</taxon>
        <taxon>Caryophylleae</taxon>
        <taxon>Saponaria</taxon>
    </lineage>
</organism>
<dbReference type="FunFam" id="1.25.40.10:FF:000285">
    <property type="entry name" value="Pentatricopeptide repeat-containing protein, chloroplastic"/>
    <property type="match status" value="1"/>
</dbReference>
<dbReference type="GO" id="GO:0009451">
    <property type="term" value="P:RNA modification"/>
    <property type="evidence" value="ECO:0007669"/>
    <property type="project" value="InterPro"/>
</dbReference>
<dbReference type="PANTHER" id="PTHR24015">
    <property type="entry name" value="OS07G0578800 PROTEIN-RELATED"/>
    <property type="match status" value="1"/>
</dbReference>
<dbReference type="GO" id="GO:0099402">
    <property type="term" value="P:plant organ development"/>
    <property type="evidence" value="ECO:0007669"/>
    <property type="project" value="UniProtKB-ARBA"/>
</dbReference>
<dbReference type="Gene3D" id="1.25.40.10">
    <property type="entry name" value="Tetratricopeptide repeat domain"/>
    <property type="match status" value="6"/>
</dbReference>
<accession>A0AAW1MU26</accession>
<feature type="repeat" description="PPR" evidence="2">
    <location>
        <begin position="175"/>
        <end position="209"/>
    </location>
</feature>
<comment type="caution">
    <text evidence="3">The sequence shown here is derived from an EMBL/GenBank/DDBJ whole genome shotgun (WGS) entry which is preliminary data.</text>
</comment>
<dbReference type="NCBIfam" id="TIGR00756">
    <property type="entry name" value="PPR"/>
    <property type="match status" value="7"/>
</dbReference>
<dbReference type="InterPro" id="IPR046848">
    <property type="entry name" value="E_motif"/>
</dbReference>
<dbReference type="AlphaFoldDB" id="A0AAW1MU26"/>
<dbReference type="Pfam" id="PF20431">
    <property type="entry name" value="E_motif"/>
    <property type="match status" value="1"/>
</dbReference>
<dbReference type="InterPro" id="IPR011990">
    <property type="entry name" value="TPR-like_helical_dom_sf"/>
</dbReference>
<dbReference type="EMBL" id="JBDFQZ010000002">
    <property type="protein sequence ID" value="KAK9749257.1"/>
    <property type="molecule type" value="Genomic_DNA"/>
</dbReference>
<dbReference type="FunFam" id="1.25.40.10:FF:000158">
    <property type="entry name" value="pentatricopeptide repeat-containing protein At2g33680"/>
    <property type="match status" value="1"/>
</dbReference>
<name>A0AAW1MU26_SAPOF</name>
<dbReference type="PANTHER" id="PTHR24015:SF2017">
    <property type="entry name" value="PENTATRICOPEPTIDE REPEAT-CONTAINING PROTEIN"/>
    <property type="match status" value="1"/>
</dbReference>
<protein>
    <recommendedName>
        <fullName evidence="5">Pentatricopeptide repeat-containing protein</fullName>
    </recommendedName>
</protein>
<feature type="repeat" description="PPR" evidence="2">
    <location>
        <begin position="479"/>
        <end position="513"/>
    </location>
</feature>
<dbReference type="FunFam" id="1.25.40.10:FF:000694">
    <property type="entry name" value="Pentatricopeptide repeat-containing protein At3g50420"/>
    <property type="match status" value="1"/>
</dbReference>
<reference evidence="3 4" key="1">
    <citation type="submission" date="2024-03" db="EMBL/GenBank/DDBJ databases">
        <title>WGS assembly of Saponaria officinalis var. Norfolk2.</title>
        <authorList>
            <person name="Jenkins J."/>
            <person name="Shu S."/>
            <person name="Grimwood J."/>
            <person name="Barry K."/>
            <person name="Goodstein D."/>
            <person name="Schmutz J."/>
            <person name="Leebens-Mack J."/>
            <person name="Osbourn A."/>
        </authorList>
    </citation>
    <scope>NUCLEOTIDE SEQUENCE [LARGE SCALE GENOMIC DNA]</scope>
    <source>
        <strain evidence="4">cv. Norfolk2</strain>
        <strain evidence="3">JIC</strain>
        <tissue evidence="3">Leaf</tissue>
    </source>
</reference>
<dbReference type="Pfam" id="PF13041">
    <property type="entry name" value="PPR_2"/>
    <property type="match status" value="3"/>
</dbReference>
<feature type="repeat" description="PPR" evidence="2">
    <location>
        <begin position="276"/>
        <end position="311"/>
    </location>
</feature>
<sequence>MNELTSLTTFLLRKCTSITSLKKAQKFHALIFTSATPFSYHQPFLHNNLISMYVKCGSFFHAHQVFDKMPQRNFISYNNIISAYARDRNSGSYAVRMFSLMRDQCFLPNGATFIGLLQSASGISDWFLGLTLHCLIVKFGFLFDVRVQTALVGFYSCMGELNFASEVFGNVLVKDAYSWNCIISGHVKNNKLRDGLRLFKTMVRSGVTPTEFSYSMVLNACSRLSDYAFGRVTHAHVLVTGVPVDLPLQNALVDMYSSCGESRYAFHVFNRIQNPDLVSWNSMMAAYAESREGDKAMDLFVQLLHRATHKPDEYTFAAVISANQEYPASHHGELLHARVIVSGWDKSVYVGSPLISMYFNNGRTESAGRVFHSIPRKDLVLWTEMVSGYAKALDGEKAVNFFCNMWKEGHNIDDFVLSSALSACADLATLKQGKMLHCLAIKAGYHSEMSVCGSLIDTYAKNGSLQAAESIFSNVTDPDLKCWNAMIGGYGHHGKGEEAVKLFDEILSQGLEPDTVTYISLLSACSHSGLVAKGKYLWNSMKEKYISRGIKHYSCMVSLLSRAGLLDEAINLINESEFGEDHLELWRIVLSSSVFNKNLSMGLHAARKILKVDARDSATYTLLSNLYAALGKWEGVVEIRRRIRGMMLDKDPGLSWIETVKNLEVFSSGDQSHSRIEEVKSQLQMLQGNMTVVQQEIDYF</sequence>
<gene>
    <name evidence="3" type="ORF">RND81_02G113200</name>
</gene>
<dbReference type="EMBL" id="JBDFQZ010000002">
    <property type="protein sequence ID" value="KAK9749256.1"/>
    <property type="molecule type" value="Genomic_DNA"/>
</dbReference>
<feature type="repeat" description="PPR" evidence="2">
    <location>
        <begin position="378"/>
        <end position="412"/>
    </location>
</feature>
<proteinExistence type="predicted"/>
<evidence type="ECO:0000313" key="4">
    <source>
        <dbReference type="Proteomes" id="UP001443914"/>
    </source>
</evidence>
<dbReference type="GO" id="GO:0003723">
    <property type="term" value="F:RNA binding"/>
    <property type="evidence" value="ECO:0007669"/>
    <property type="project" value="InterPro"/>
</dbReference>
<dbReference type="PROSITE" id="PS51375">
    <property type="entry name" value="PPR"/>
    <property type="match status" value="6"/>
</dbReference>
<evidence type="ECO:0008006" key="5">
    <source>
        <dbReference type="Google" id="ProtNLM"/>
    </source>
</evidence>